<sequence length="68" mass="7944">MIFEKKLNIYNKEMIDKILNQNSMLEIILAILIVGILVLFGIGLFRKKKFKGYLKIFNLFEGGFESED</sequence>
<dbReference type="EMBL" id="JACHLC010000011">
    <property type="protein sequence ID" value="MBB6372771.1"/>
    <property type="molecule type" value="Genomic_DNA"/>
</dbReference>
<dbReference type="AlphaFoldDB" id="A0A841NDI0"/>
<reference evidence="2 3" key="1">
    <citation type="submission" date="2020-08" db="EMBL/GenBank/DDBJ databases">
        <title>Functional genomics of gut bacteria from endangered species of beetles.</title>
        <authorList>
            <person name="Carlos-Shanley C."/>
        </authorList>
    </citation>
    <scope>NUCLEOTIDE SEQUENCE [LARGE SCALE GENOMIC DNA]</scope>
    <source>
        <strain evidence="2 3">S00136</strain>
    </source>
</reference>
<protein>
    <submittedName>
        <fullName evidence="2">ABC-type Na+ efflux pump permease subunit</fullName>
    </submittedName>
</protein>
<dbReference type="Proteomes" id="UP000589738">
    <property type="component" value="Unassembled WGS sequence"/>
</dbReference>
<keyword evidence="1" id="KW-0472">Membrane</keyword>
<proteinExistence type="predicted"/>
<evidence type="ECO:0000313" key="3">
    <source>
        <dbReference type="Proteomes" id="UP000589738"/>
    </source>
</evidence>
<feature type="transmembrane region" description="Helical" evidence="1">
    <location>
        <begin position="27"/>
        <end position="45"/>
    </location>
</feature>
<keyword evidence="1" id="KW-1133">Transmembrane helix</keyword>
<accession>A0A841NDI0</accession>
<keyword evidence="3" id="KW-1185">Reference proteome</keyword>
<comment type="caution">
    <text evidence="2">The sequence shown here is derived from an EMBL/GenBank/DDBJ whole genome shotgun (WGS) entry which is preliminary data.</text>
</comment>
<evidence type="ECO:0000256" key="1">
    <source>
        <dbReference type="SAM" id="Phobius"/>
    </source>
</evidence>
<organism evidence="2 3">
    <name type="scientific">Chryseobacterium shigense</name>
    <dbReference type="NCBI Taxonomy" id="297244"/>
    <lineage>
        <taxon>Bacteria</taxon>
        <taxon>Pseudomonadati</taxon>
        <taxon>Bacteroidota</taxon>
        <taxon>Flavobacteriia</taxon>
        <taxon>Flavobacteriales</taxon>
        <taxon>Weeksellaceae</taxon>
        <taxon>Chryseobacterium group</taxon>
        <taxon>Chryseobacterium</taxon>
    </lineage>
</organism>
<name>A0A841NDI0_9FLAO</name>
<evidence type="ECO:0000313" key="2">
    <source>
        <dbReference type="EMBL" id="MBB6372771.1"/>
    </source>
</evidence>
<gene>
    <name evidence="2" type="ORF">HNP36_003899</name>
</gene>
<keyword evidence="1" id="KW-0812">Transmembrane</keyword>